<evidence type="ECO:0000313" key="20">
    <source>
        <dbReference type="EMBL" id="QDO26811.1"/>
    </source>
</evidence>
<dbReference type="GO" id="GO:0030430">
    <property type="term" value="C:host cell cytoplasm"/>
    <property type="evidence" value="ECO:0007669"/>
    <property type="project" value="UniProtKB-SubCell"/>
</dbReference>
<feature type="region of interest" description="Interaction with hexon protein" evidence="16">
    <location>
        <begin position="48"/>
        <end position="74"/>
    </location>
</feature>
<reference evidence="26" key="6">
    <citation type="submission" date="2021-05" db="EMBL/GenBank/DDBJ databases">
        <authorList>
            <person name="Dubovitskiy N.A."/>
            <person name="Sobolev I.A."/>
            <person name="Kurskaya O.G."/>
            <person name="Simkina O.A."/>
            <person name="Komissarova T.V."/>
            <person name="Murashkina T.A."/>
            <person name="Solomatina M.V."/>
            <person name="Derko A.A."/>
            <person name="Saroyan T.A."/>
            <person name="Kabilov M.R."/>
            <person name="Tupikin A.E."/>
            <person name="Sharshov K.A."/>
            <person name="Shestopalov A.M."/>
        </authorList>
    </citation>
    <scope>NUCLEOTIDE SEQUENCE</scope>
    <source>
        <strain evidence="26">HAdVC/Novosibirsk/8.171V/2020</strain>
    </source>
</reference>
<dbReference type="InterPro" id="IPR004243">
    <property type="entry name" value="McpVI"/>
</dbReference>
<keyword evidence="12 16" id="KW-1176">Cytoplasmic inwards viral transport</keyword>
<keyword evidence="16" id="KW-0597">Phosphoprotein</keyword>
<comment type="function">
    <text evidence="16">Pre-protein VI: During virus assembly, promotes hexon trimers nuclear import through nuclear pore complexes via an importin alpha/beta-dependent mechanism. By analogy to herpesviruses capsid assembly, might act as a chaperone to promote the formation of the icosahedral capsid.</text>
</comment>
<evidence type="ECO:0000313" key="18">
    <source>
        <dbReference type="EMBL" id="ALK80095.1"/>
    </source>
</evidence>
<dbReference type="GO" id="GO:0042025">
    <property type="term" value="C:host cell nucleus"/>
    <property type="evidence" value="ECO:0007669"/>
    <property type="project" value="UniProtKB-SubCell"/>
</dbReference>
<evidence type="ECO:0000256" key="3">
    <source>
        <dbReference type="ARBA" id="ARBA00022581"/>
    </source>
</evidence>
<reference evidence="19" key="2">
    <citation type="submission" date="2018-10" db="EMBL/GenBank/DDBJ databases">
        <title>Molecular Evolution and Recombination Characteristics of Species C Human Adenovirus circulating in the Mainland of China.</title>
        <authorList>
            <person name="Mao N."/>
            <person name="Zhu Z."/>
            <person name="Rivailler P."/>
            <person name="Xu W."/>
        </authorList>
    </citation>
    <scope>NUCLEOTIDE SEQUENCE</scope>
    <source>
        <strain evidence="19">Human/Shanxi-CHN/141/2000</strain>
    </source>
</reference>
<evidence type="ECO:0000256" key="10">
    <source>
        <dbReference type="ARBA" id="ARBA00022952"/>
    </source>
</evidence>
<dbReference type="Proteomes" id="UP000315605">
    <property type="component" value="Segment"/>
</dbReference>
<feature type="short sequence motif" description="Nuclear localization signal" evidence="16">
    <location>
        <begin position="131"/>
        <end position="135"/>
    </location>
</feature>
<name>A0A0P0L8I7_9ADEN</name>
<keyword evidence="4 16" id="KW-1162">Viral penetration into host cytoplasm</keyword>
<evidence type="ECO:0000313" key="28">
    <source>
        <dbReference type="Proteomes" id="UP000500958"/>
    </source>
</evidence>
<dbReference type="Proteomes" id="UP000502177">
    <property type="component" value="Segment"/>
</dbReference>
<dbReference type="EMBL" id="MK905735">
    <property type="protein sequence ID" value="QJS95389.1"/>
    <property type="molecule type" value="Genomic_DNA"/>
</dbReference>
<evidence type="ECO:0000256" key="9">
    <source>
        <dbReference type="ARBA" id="ARBA00022950"/>
    </source>
</evidence>
<keyword evidence="1 16" id="KW-0167">Capsid protein</keyword>
<dbReference type="EMBL" id="MK165453">
    <property type="protein sequence ID" value="QDO26849.1"/>
    <property type="molecule type" value="Genomic_DNA"/>
</dbReference>
<reference evidence="18 27" key="1">
    <citation type="journal article" date="2016" name="Sci. Rep.">
        <title>Phylogenetic evidence for intratypic recombinant events in a novel human adenovirus C that causes severe acute respiratory infection in children.</title>
        <authorList>
            <person name="Wang Y."/>
            <person name="Li Y."/>
            <person name="Lu R."/>
            <person name="Zhao Y."/>
            <person name="Xie Z."/>
            <person name="Shen J."/>
            <person name="Tan W."/>
        </authorList>
    </citation>
    <scope>NUCLEOTIDE SEQUENCE [LARGE SCALE GENOMIC DNA]</scope>
    <source>
        <strain evidence="18">CBJ113</strain>
    </source>
</reference>
<evidence type="ECO:0000313" key="26">
    <source>
        <dbReference type="EMBL" id="QYJ58237.1"/>
    </source>
</evidence>
<dbReference type="Pfam" id="PF02993">
    <property type="entry name" value="MCPVI"/>
    <property type="match status" value="1"/>
</dbReference>
<comment type="subunit">
    <molecule>Protease cofactor</molecule>
    <text evidence="16">Heterodimer with the viral protease; disulfide-linked. Interacts with the viral protease.</text>
</comment>
<keyword evidence="14 16" id="KW-1035">Host cytoplasm</keyword>
<organism evidence="18 27">
    <name type="scientific">Human mastadenovirus C</name>
    <dbReference type="NCBI Taxonomy" id="129951"/>
    <lineage>
        <taxon>Viruses</taxon>
        <taxon>Varidnaviria</taxon>
        <taxon>Bamfordvirae</taxon>
        <taxon>Preplasmiviricota</taxon>
        <taxon>Polisuviricotina</taxon>
        <taxon>Pharingeaviricetes</taxon>
        <taxon>Rowavirales</taxon>
        <taxon>Adenoviridae</taxon>
        <taxon>Mastadenovirus</taxon>
        <taxon>Mastadenovirus caesari</taxon>
    </lineage>
</organism>
<dbReference type="GO" id="GO:0043657">
    <property type="term" value="C:host cell"/>
    <property type="evidence" value="ECO:0007669"/>
    <property type="project" value="GOC"/>
</dbReference>
<comment type="PTM">
    <text evidence="16">Protease cofactor: Contains the major nuclear import and export signals. Proteolytically removed during virion maturation. The processing of the C-terminus turns the precursor into a mature viral structural protein and abrogates its ability to promote hexon import and act as a potential chaperone protein.</text>
</comment>
<evidence type="ECO:0000256" key="5">
    <source>
        <dbReference type="ARBA" id="ARBA00022612"/>
    </source>
</evidence>
<evidence type="ECO:0000256" key="7">
    <source>
        <dbReference type="ARBA" id="ARBA00022844"/>
    </source>
</evidence>
<evidence type="ECO:0000256" key="2">
    <source>
        <dbReference type="ARBA" id="ARBA00022562"/>
    </source>
</evidence>
<dbReference type="Proteomes" id="UP000174143">
    <property type="component" value="Segment"/>
</dbReference>
<reference evidence="28 30" key="4">
    <citation type="submission" date="2019-04" db="EMBL/GenBank/DDBJ databases">
        <authorList>
            <person name="Zhang W."/>
        </authorList>
    </citation>
    <scope>NUCLEOTIDE SEQUENCE [LARGE SCALE GENOMIC DNA]</scope>
    <source>
        <strain evidence="23">Human/China/Shanghai/3759/2011/2[P1H2F2]</strain>
        <strain evidence="24">Human/China/Shanghai/3987/2012/2[P1H2F2]</strain>
        <strain evidence="25">Human/China/Shanghai/6259/2014/2[P1H2F2]</strain>
    </source>
</reference>
<feature type="chain" id="PRO_5041493250" description="Endosome lysis protein" evidence="16">
    <location>
        <begin position="34"/>
        <end position="239"/>
    </location>
</feature>
<evidence type="ECO:0000256" key="8">
    <source>
        <dbReference type="ARBA" id="ARBA00022921"/>
    </source>
</evidence>
<feature type="site" description="Cleavage; by viral protease" evidence="16">
    <location>
        <begin position="33"/>
        <end position="34"/>
    </location>
</feature>
<evidence type="ECO:0000256" key="6">
    <source>
        <dbReference type="ARBA" id="ARBA00022843"/>
    </source>
</evidence>
<evidence type="ECO:0000256" key="13">
    <source>
        <dbReference type="ARBA" id="ARBA00023157"/>
    </source>
</evidence>
<accession>A0A0P0L8I7</accession>
<evidence type="ECO:0000313" key="22">
    <source>
        <dbReference type="EMBL" id="QJS95389.1"/>
    </source>
</evidence>
<dbReference type="GO" id="GO:0046729">
    <property type="term" value="C:viral procapsid"/>
    <property type="evidence" value="ECO:0007669"/>
    <property type="project" value="UniProtKB-UniRule"/>
</dbReference>
<feature type="chain" id="PRO_5041493252" description="Pre-protein VI" evidence="16">
    <location>
        <begin position="1"/>
        <end position="250"/>
    </location>
</feature>
<feature type="site" description="Cleavage; by viral protease" evidence="16">
    <location>
        <begin position="239"/>
        <end position="240"/>
    </location>
</feature>
<dbReference type="EMBL" id="MK883607">
    <property type="protein sequence ID" value="QJX16261.1"/>
    <property type="molecule type" value="Genomic_DNA"/>
</dbReference>
<feature type="region of interest" description="Amphipathic alpha-helix essential for membrane lytic activity" evidence="16">
    <location>
        <begin position="34"/>
        <end position="54"/>
    </location>
</feature>
<comment type="subcellular location">
    <molecule>Endosome lysis protein</molecule>
    <subcellularLocation>
        <location evidence="16">Virion</location>
    </subcellularLocation>
    <text evidence="16">Associates with the base of each peripentonal hexon on the capsid interior. Present in around 360 copies per virion.</text>
</comment>
<dbReference type="EMBL" id="MK883605">
    <property type="protein sequence ID" value="QJX16195.1"/>
    <property type="molecule type" value="Genomic_DNA"/>
</dbReference>
<comment type="miscellaneous">
    <text evidence="16">All late proteins expressed from the major late promoter are produced by alternative splicing and alternative polyadenylation of the same gene giving rise to non-overlapping ORFs. A leader sequence is present in the N-terminus of all these mRNAs and is recognized by the viral shutoff protein to provide expression although conventional translation via ribosome scanning from the cap has been shut off in the host cell.</text>
</comment>
<feature type="chain" id="PRO_5041493251" description="Protease cofactor" evidence="16">
    <location>
        <begin position="240"/>
        <end position="250"/>
    </location>
</feature>
<keyword evidence="11 16" id="KW-1174">Viral penetration via lysis of host organellar membrane</keyword>
<evidence type="ECO:0000313" key="30">
    <source>
        <dbReference type="Proteomes" id="UP000502177"/>
    </source>
</evidence>
<feature type="region of interest" description="Involved in endosomal membrane lysis" evidence="16">
    <location>
        <begin position="36"/>
        <end position="53"/>
    </location>
</feature>
<dbReference type="GO" id="GO:0019028">
    <property type="term" value="C:viral capsid"/>
    <property type="evidence" value="ECO:0007669"/>
    <property type="project" value="UniProtKB-UniRule"/>
</dbReference>
<comment type="function">
    <text evidence="16">Endosome lysis protein: Structural component of the virion that provides increased stability to the particle shell through its interaction with the core-capsid bridging protein and the hexon-linking protein VIII. Fibers shedding during virus entry into host cell allows the endosome lysis protein to be exposed as a membrane-lytic peptide. Exhibits pH-independent membrane fragmentation activity and probably mediates viral rapid escape from host endosome via organellar membrane lysis. It is not clear if it then remains partially associated with the capsid and involved in the intracellular microtubule-dependent transport of capsid to the nucleus, or if it is lost during endosomal penetration.</text>
</comment>
<evidence type="ECO:0000313" key="24">
    <source>
        <dbReference type="EMBL" id="QJX16261.1"/>
    </source>
</evidence>
<feature type="short sequence motif" description="Nuclear export signal" evidence="16">
    <location>
        <begin position="231"/>
        <end position="242"/>
    </location>
</feature>
<keyword evidence="5 16" id="KW-1188">Viral release from host cell</keyword>
<keyword evidence="8 16" id="KW-0426">Late protein</keyword>
<keyword evidence="7 16" id="KW-0946">Virion</keyword>
<comment type="similarity">
    <text evidence="16">Belongs to the adenoviridae protein VI family.</text>
</comment>
<feature type="short sequence motif" description="Nuclear export signal" evidence="16">
    <location>
        <begin position="67"/>
        <end position="76"/>
    </location>
</feature>
<evidence type="ECO:0000256" key="14">
    <source>
        <dbReference type="ARBA" id="ARBA00023200"/>
    </source>
</evidence>
<dbReference type="Proteomes" id="UP000501222">
    <property type="component" value="Segment"/>
</dbReference>
<evidence type="ECO:0000313" key="25">
    <source>
        <dbReference type="EMBL" id="QKE53564.1"/>
    </source>
</evidence>
<dbReference type="Proteomes" id="UP000500958">
    <property type="component" value="Segment"/>
</dbReference>
<dbReference type="EMBL" id="MK041231">
    <property type="protein sequence ID" value="QDO15394.1"/>
    <property type="molecule type" value="Genomic_DNA"/>
</dbReference>
<dbReference type="EMBL" id="MK888693">
    <property type="protein sequence ID" value="QKE53564.1"/>
    <property type="molecule type" value="Genomic_DNA"/>
</dbReference>
<gene>
    <name evidence="16 19" type="primary">L3</name>
</gene>
<comment type="induction">
    <text evidence="16">Expressed in the late phase of the viral replicative cycle.</text>
</comment>
<evidence type="ECO:0000313" key="29">
    <source>
        <dbReference type="Proteomes" id="UP000501222"/>
    </source>
</evidence>
<feature type="region of interest" description="Interaction with hexon protein" evidence="16">
    <location>
        <begin position="233"/>
        <end position="239"/>
    </location>
</feature>
<evidence type="ECO:0000256" key="16">
    <source>
        <dbReference type="HAMAP-Rule" id="MF_04048"/>
    </source>
</evidence>
<dbReference type="Proteomes" id="UP000503089">
    <property type="component" value="Genome"/>
</dbReference>
<keyword evidence="3 16" id="KW-0945">Host-virus interaction</keyword>
<protein>
    <recommendedName>
        <fullName evidence="16">Pre-protein VI</fullName>
        <shortName evidence="16">pVI</shortName>
    </recommendedName>
    <component>
        <recommendedName>
            <fullName evidence="16">Endosome lysis protein</fullName>
        </recommendedName>
    </component>
    <component>
        <recommendedName>
            <fullName evidence="16">Protease cofactor</fullName>
        </recommendedName>
        <alternativeName>
            <fullName evidence="16">pVI-C</fullName>
        </alternativeName>
    </component>
</protein>
<dbReference type="GO" id="GO:0039664">
    <property type="term" value="P:lysis of host organelle involved in viral entry into host cell"/>
    <property type="evidence" value="ECO:0007669"/>
    <property type="project" value="UniProtKB-UniRule"/>
</dbReference>
<dbReference type="EMBL" id="MK165452">
    <property type="protein sequence ID" value="QDO26811.1"/>
    <property type="molecule type" value="Genomic_DNA"/>
</dbReference>
<evidence type="ECO:0000256" key="12">
    <source>
        <dbReference type="ARBA" id="ARBA00023120"/>
    </source>
</evidence>
<evidence type="ECO:0000256" key="1">
    <source>
        <dbReference type="ARBA" id="ARBA00022561"/>
    </source>
</evidence>
<evidence type="ECO:0000256" key="11">
    <source>
        <dbReference type="ARBA" id="ARBA00023099"/>
    </source>
</evidence>
<comment type="subcellular location">
    <molecule>Pre-protein VI</molecule>
    <subcellularLocation>
        <location evidence="16">Host nucleus</location>
    </subcellularLocation>
    <subcellularLocation>
        <location evidence="16">Host cytoplasm</location>
    </subcellularLocation>
    <text evidence="16">Shuttles between host cytoplasm and nucleus.</text>
</comment>
<evidence type="ECO:0000256" key="4">
    <source>
        <dbReference type="ARBA" id="ARBA00022595"/>
    </source>
</evidence>
<feature type="region of interest" description="Disordered" evidence="17">
    <location>
        <begin position="105"/>
        <end position="149"/>
    </location>
</feature>
<proteinExistence type="evidence at transcript level"/>
<reference evidence="20" key="3">
    <citation type="journal article" date="2019" name="Sci. Rep.">
        <title>Human adenovirus species C recombinant virus continuously circulated in China.</title>
        <authorList>
            <person name="Yang J."/>
            <person name="Mao N."/>
            <person name="Zhang C."/>
            <person name="Ren B."/>
            <person name="Li H."/>
            <person name="Li N."/>
            <person name="Chen J."/>
            <person name="Zhang R."/>
            <person name="Li H."/>
            <person name="Zhu Z."/>
            <person name="Xu W."/>
        </authorList>
    </citation>
    <scope>NUCLEOTIDE SEQUENCE [LARGE SCALE GENOMIC DNA]</scope>
    <source>
        <strain evidence="20">SX-2000-140</strain>
        <strain evidence="21">SX-2004-327</strain>
    </source>
</reference>
<dbReference type="GO" id="GO:0019076">
    <property type="term" value="P:viral release from host cell"/>
    <property type="evidence" value="ECO:0007669"/>
    <property type="project" value="UniProtKB-UniRule"/>
</dbReference>
<feature type="short sequence motif" description="Nuclear localization signal" evidence="16">
    <location>
        <begin position="245"/>
        <end position="248"/>
    </location>
</feature>
<evidence type="ECO:0000313" key="23">
    <source>
        <dbReference type="EMBL" id="QJX16195.1"/>
    </source>
</evidence>
<feature type="propeptide" id="PRO_5041493253" evidence="16">
    <location>
        <begin position="1"/>
        <end position="33"/>
    </location>
</feature>
<keyword evidence="9 16" id="KW-0118">Viral capsid assembly</keyword>
<comment type="subunit">
    <molecule>Endosome lysis protein</molecule>
    <text evidence="16">Interacts (via PPxY motif) with host NEDD4 ubiquitine ligase; this interaction might play a role in virus intracellular transport during entry. Part of a complex composed of the core-capsid bridging protein, the endosome lysis protein VI and the hexon-linking protein VIII; these interactions bridge the virus core to the capsid. Interacts with peripentonal hexons; this interaction stabilizes the capsid by gluing two peripentonal hexons together and joining them with an adjacent group-of-nine hexon.</text>
</comment>
<keyword evidence="6 16" id="KW-0832">Ubl conjugation</keyword>
<dbReference type="HAMAP" id="MF_04048">
    <property type="entry name" value="ADV_CAP6"/>
    <property type="match status" value="1"/>
</dbReference>
<keyword evidence="15 16" id="KW-1160">Virus entry into host cell</keyword>
<sequence length="250" mass="27022">MEDINFASLAPRHGSRPFMGNWQDIGTSNMSGGAFSWGSLWSGIKNFGSTVKNYGSKAWNSSTGQMLRDKLKEQNFQQKVVDGLASGISGVVDLANQAVQNKINSKLDPRPPVEEPPPVVETVLPDGRGEKRPRPDREETLVTQIDEPPSYEEALKQGLPTTRPIAPMATGVLGQHTPVTLDLPPPADTQQKPVLPGPSAVVVTRPSRASLRRAASGPRSLRPVASGNWQSTLNSIVGLGVQSLKRRRCF</sequence>
<feature type="region of interest" description="Binds to importin alpha/beta, involved in hexon nuclear import" evidence="16">
    <location>
        <begin position="240"/>
        <end position="250"/>
    </location>
</feature>
<evidence type="ECO:0000256" key="15">
    <source>
        <dbReference type="ARBA" id="ARBA00023296"/>
    </source>
</evidence>
<keyword evidence="13 16" id="KW-1015">Disulfide bond</keyword>
<comment type="PTM">
    <text evidence="16">Ubiquitinated by Nedd4 following partial capsid disassembly; which might play a role in intracellular virus movement during entry.</text>
</comment>
<evidence type="ECO:0000313" key="19">
    <source>
        <dbReference type="EMBL" id="QDO15394.1"/>
    </source>
</evidence>
<dbReference type="GO" id="GO:0075521">
    <property type="term" value="P:microtubule-dependent intracellular transport of viral material towards nucleus"/>
    <property type="evidence" value="ECO:0007669"/>
    <property type="project" value="UniProtKB-UniRule"/>
</dbReference>
<evidence type="ECO:0000313" key="27">
    <source>
        <dbReference type="Proteomes" id="UP000174143"/>
    </source>
</evidence>
<feature type="disulfide bond" description="Interchain (with Adenovirus protease)" evidence="16">
    <location>
        <position position="249"/>
    </location>
</feature>
<comment type="domain">
    <text evidence="16">Late-budding domains (L domains) are short sequence motifs essential for viral particle release. They can occur individually or in close proximity within structural proteins. They interacts with sorting cellular proteins of the multivesicular body (MVB) pathway. Most of these proteins are class E vacuolar protein sorting factors belonging to ESCRT-I, ESCRT-II or ESCRT-III complexes. Minor capsid protein 6 contains one L domain: a PPXY motif which binds to the WW domains of HECT (homologous to E6-AP C-terminus) E3 ubiquitin ligases, like NEDD4. In adenoviruses, this motif seems to play a role in microtubule-dependent intracellular trafficking toward the nucleus during virus entry into host cell and in suppression of DAXX-mediated repression of the immediate early E1A promoter.</text>
</comment>
<dbReference type="EMBL" id="MZ151865">
    <property type="protein sequence ID" value="QYJ58237.1"/>
    <property type="molecule type" value="Genomic_DNA"/>
</dbReference>
<evidence type="ECO:0000313" key="21">
    <source>
        <dbReference type="EMBL" id="QDO26849.1"/>
    </source>
</evidence>
<feature type="short sequence motif" description="PPXY motif" evidence="16">
    <location>
        <begin position="148"/>
        <end position="151"/>
    </location>
</feature>
<reference evidence="22 29" key="5">
    <citation type="submission" date="2019-05" db="EMBL/GenBank/DDBJ databases">
        <authorList>
            <person name="Zhang W.Sr."/>
        </authorList>
    </citation>
    <scope>NUCLEOTIDE SEQUENCE [LARGE SCALE GENOMIC DNA]</scope>
    <source>
        <strain evidence="22">Human/China/Shanghai/5657/2013/2[P1H2F2]</strain>
    </source>
</reference>
<dbReference type="EMBL" id="KR699642">
    <property type="protein sequence ID" value="ALK80095.1"/>
    <property type="molecule type" value="Genomic_DNA"/>
</dbReference>
<keyword evidence="10 16" id="KW-1177">Microtubular inwards viral transport</keyword>
<feature type="modified residue" description="Phosphothreonine; by host" evidence="16">
    <location>
        <position position="143"/>
    </location>
</feature>
<feature type="compositionally biased region" description="Basic and acidic residues" evidence="17">
    <location>
        <begin position="127"/>
        <end position="140"/>
    </location>
</feature>
<comment type="function">
    <text evidence="16">Protease cofactor: Cofactor that activates the viral protease. Binds to viral protease in a 1:1 ratio.</text>
</comment>
<evidence type="ECO:0000256" key="17">
    <source>
        <dbReference type="SAM" id="MobiDB-lite"/>
    </source>
</evidence>
<dbReference type="Proteomes" id="UP000315259">
    <property type="component" value="Segment"/>
</dbReference>
<comment type="subunit">
    <molecule>Pre-protein VI</molecule>
    <text evidence="16">Interacts with hexon protein; this interaction allows nuclear import of hexon trimers and possibly pre-capsid assembly. Interacts (via C-terminal NLS) with importin alpha/beta.</text>
</comment>
<keyword evidence="2 16" id="KW-1048">Host nucleus</keyword>
<comment type="caution">
    <text evidence="16">Lacks conserved residue(s) required for the propagation of feature annotation.</text>
</comment>
<comment type="domain">
    <text evidence="16">N-terminal amphipathic alpha-helix domain is essential for the membrane lytic activity.</text>
</comment>